<dbReference type="Pfam" id="PF02518">
    <property type="entry name" value="HATPase_c"/>
    <property type="match status" value="1"/>
</dbReference>
<dbReference type="FunFam" id="3.30.565.10:FF:000016">
    <property type="entry name" value="Chemotaxis protein CheA, putative"/>
    <property type="match status" value="1"/>
</dbReference>
<feature type="modified residue" description="Phosphohistidine" evidence="8">
    <location>
        <position position="47"/>
    </location>
</feature>
<keyword evidence="4 8" id="KW-0597">Phosphoprotein</keyword>
<dbReference type="Gene3D" id="2.40.50.180">
    <property type="entry name" value="CheA-289, Domain 4"/>
    <property type="match status" value="1"/>
</dbReference>
<gene>
    <name evidence="13" type="ORF">JD78_03438</name>
</gene>
<comment type="subcellular location">
    <subcellularLocation>
        <location evidence="2">Cell membrane</location>
    </subcellularLocation>
</comment>
<evidence type="ECO:0000259" key="11">
    <source>
        <dbReference type="PROSITE" id="PS50851"/>
    </source>
</evidence>
<dbReference type="SMART" id="SM01231">
    <property type="entry name" value="H-kinase_dim"/>
    <property type="match status" value="1"/>
</dbReference>
<feature type="domain" description="HPt" evidence="12">
    <location>
        <begin position="1"/>
        <end position="104"/>
    </location>
</feature>
<dbReference type="Pfam" id="PF01584">
    <property type="entry name" value="CheW"/>
    <property type="match status" value="2"/>
</dbReference>
<dbReference type="Gene3D" id="1.10.287.560">
    <property type="entry name" value="Histidine kinase CheA-like, homodimeric domain"/>
    <property type="match status" value="1"/>
</dbReference>
<keyword evidence="6 13" id="KW-0418">Kinase</keyword>
<protein>
    <recommendedName>
        <fullName evidence="3">histidine kinase</fullName>
        <ecNumber evidence="3">2.7.13.3</ecNumber>
    </recommendedName>
</protein>
<dbReference type="InterPro" id="IPR051315">
    <property type="entry name" value="Bact_Chemotaxis_CheA"/>
</dbReference>
<dbReference type="InterPro" id="IPR008207">
    <property type="entry name" value="Sig_transdc_His_kin_Hpt_dom"/>
</dbReference>
<dbReference type="CDD" id="cd00088">
    <property type="entry name" value="HPT"/>
    <property type="match status" value="1"/>
</dbReference>
<dbReference type="CDD" id="cd16916">
    <property type="entry name" value="HATPase_CheA-like"/>
    <property type="match status" value="1"/>
</dbReference>
<dbReference type="Gene3D" id="2.30.30.40">
    <property type="entry name" value="SH3 Domains"/>
    <property type="match status" value="1"/>
</dbReference>
<dbReference type="SMART" id="SM00073">
    <property type="entry name" value="HPT"/>
    <property type="match status" value="1"/>
</dbReference>
<evidence type="ECO:0000313" key="13">
    <source>
        <dbReference type="EMBL" id="TWH74892.1"/>
    </source>
</evidence>
<dbReference type="InterPro" id="IPR036641">
    <property type="entry name" value="HPT_dom_sf"/>
</dbReference>
<dbReference type="InterPro" id="IPR004105">
    <property type="entry name" value="CheA-like_dim"/>
</dbReference>
<dbReference type="PANTHER" id="PTHR43395:SF1">
    <property type="entry name" value="CHEMOTAXIS PROTEIN CHEA"/>
    <property type="match status" value="1"/>
</dbReference>
<dbReference type="SUPFAM" id="SSF55874">
    <property type="entry name" value="ATPase domain of HSP90 chaperone/DNA topoisomerase II/histidine kinase"/>
    <property type="match status" value="1"/>
</dbReference>
<proteinExistence type="predicted"/>
<feature type="domain" description="Histidine kinase" evidence="10">
    <location>
        <begin position="310"/>
        <end position="515"/>
    </location>
</feature>
<dbReference type="Gene3D" id="1.20.120.160">
    <property type="entry name" value="HPT domain"/>
    <property type="match status" value="1"/>
</dbReference>
<dbReference type="RefSeq" id="WP_153359496.1">
    <property type="nucleotide sequence ID" value="NZ_JABGDC010000070.1"/>
</dbReference>
<dbReference type="InterPro" id="IPR036890">
    <property type="entry name" value="HATPase_C_sf"/>
</dbReference>
<dbReference type="Proteomes" id="UP000321490">
    <property type="component" value="Unassembled WGS sequence"/>
</dbReference>
<evidence type="ECO:0000256" key="5">
    <source>
        <dbReference type="ARBA" id="ARBA00022679"/>
    </source>
</evidence>
<dbReference type="SUPFAM" id="SSF47226">
    <property type="entry name" value="Histidine-containing phosphotransfer domain, HPT domain"/>
    <property type="match status" value="1"/>
</dbReference>
<evidence type="ECO:0000259" key="10">
    <source>
        <dbReference type="PROSITE" id="PS50109"/>
    </source>
</evidence>
<dbReference type="Pfam" id="PF02895">
    <property type="entry name" value="H-kinase_dim"/>
    <property type="match status" value="1"/>
</dbReference>
<feature type="region of interest" description="Disordered" evidence="9">
    <location>
        <begin position="132"/>
        <end position="186"/>
    </location>
</feature>
<feature type="region of interest" description="Disordered" evidence="9">
    <location>
        <begin position="239"/>
        <end position="262"/>
    </location>
</feature>
<evidence type="ECO:0000256" key="2">
    <source>
        <dbReference type="ARBA" id="ARBA00004236"/>
    </source>
</evidence>
<dbReference type="GO" id="GO:0005737">
    <property type="term" value="C:cytoplasm"/>
    <property type="evidence" value="ECO:0007669"/>
    <property type="project" value="InterPro"/>
</dbReference>
<feature type="compositionally biased region" description="Basic residues" evidence="9">
    <location>
        <begin position="177"/>
        <end position="186"/>
    </location>
</feature>
<dbReference type="InterPro" id="IPR036061">
    <property type="entry name" value="CheW-like_dom_sf"/>
</dbReference>
<dbReference type="SUPFAM" id="SSF50341">
    <property type="entry name" value="CheW-like"/>
    <property type="match status" value="2"/>
</dbReference>
<feature type="domain" description="CheW-like" evidence="11">
    <location>
        <begin position="517"/>
        <end position="654"/>
    </location>
</feature>
<keyword evidence="14" id="KW-1185">Reference proteome</keyword>
<dbReference type="InterPro" id="IPR002545">
    <property type="entry name" value="CheW-lke_dom"/>
</dbReference>
<dbReference type="SUPFAM" id="SSF47384">
    <property type="entry name" value="Homodimeric domain of signal transducing histidine kinase"/>
    <property type="match status" value="1"/>
</dbReference>
<evidence type="ECO:0000313" key="14">
    <source>
        <dbReference type="Proteomes" id="UP000321490"/>
    </source>
</evidence>
<dbReference type="InterPro" id="IPR037006">
    <property type="entry name" value="CheA-like_homodim_sf"/>
</dbReference>
<dbReference type="OrthoDB" id="9803176at2"/>
<dbReference type="EMBL" id="VLKF01000001">
    <property type="protein sequence ID" value="TWH74892.1"/>
    <property type="molecule type" value="Genomic_DNA"/>
</dbReference>
<evidence type="ECO:0000256" key="3">
    <source>
        <dbReference type="ARBA" id="ARBA00012438"/>
    </source>
</evidence>
<dbReference type="PROSITE" id="PS50851">
    <property type="entry name" value="CHEW"/>
    <property type="match status" value="2"/>
</dbReference>
<organism evidence="13 14">
    <name type="scientific">Modestobacter roseus</name>
    <dbReference type="NCBI Taxonomy" id="1181884"/>
    <lineage>
        <taxon>Bacteria</taxon>
        <taxon>Bacillati</taxon>
        <taxon>Actinomycetota</taxon>
        <taxon>Actinomycetes</taxon>
        <taxon>Geodermatophilales</taxon>
        <taxon>Geodermatophilaceae</taxon>
        <taxon>Modestobacter</taxon>
    </lineage>
</organism>
<feature type="domain" description="CheW-like" evidence="11">
    <location>
        <begin position="677"/>
        <end position="808"/>
    </location>
</feature>
<dbReference type="PANTHER" id="PTHR43395">
    <property type="entry name" value="SENSOR HISTIDINE KINASE CHEA"/>
    <property type="match status" value="1"/>
</dbReference>
<evidence type="ECO:0000256" key="9">
    <source>
        <dbReference type="SAM" id="MobiDB-lite"/>
    </source>
</evidence>
<keyword evidence="5" id="KW-0808">Transferase</keyword>
<dbReference type="InterPro" id="IPR005467">
    <property type="entry name" value="His_kinase_dom"/>
</dbReference>
<dbReference type="SMART" id="SM00260">
    <property type="entry name" value="CheW"/>
    <property type="match status" value="2"/>
</dbReference>
<sequence>MDGLDDIVEEFLVESHENLDQLDQDLVALEQDPRSRERLSSIFRTIHTIKGTSGFLAFNRLEEVAHVGENLLSRLRDGALDLTPSRTSALLSMTDTIRALLAAIEASGGEGTVDVADTVALLSAALEESPAAAAAPAEEPAPVEPAPAPVEPAPVAAAPAKKAPVRKAPAKAAAKAPAKKAPVRKAPAKAAAPPVVPAPAAAPEVESIHAPAPGVIDLPAVAEVHQEVPVDVPPTPVAPAVPAEAAGDLAPEPGTPEAQSGRRAVADSTIRVDVDLLDNLMLLVGELVLTRNQIVQYVGRQNDQDLVRASQRLNLIASELQESAMKTRMQPIDHIWSKLPRVVRDLGLQCGKSVRLEMEGRDTELDKTLLEAVKDPLTHLVRNSVDHGIEDKAGRAAAGKPAEGVLTLRSRHESGQVVVEVADDGAGIDPAKIGAKAVERGLITADALTRMGPPDLLQLIFLPGFSTAAAVTNVSGRGVGMDVVKTNIEGIGGTIEVESAPGRGTVMRLRIPLTLAIVPALTIECAGDRYAIPQISLQELVALDAEKAAAAVEDVGGASVYRLRGELLPLVHLADVLGLPSDRHDGHVVIAVLSSEGRRFGLVVDRVINTEEIVVKAVSGQLKQIGLYSGATVLGDGAVALILDVQALARRALRTETTDRQEHRNALAAAAVSATERTRMLLAAIGGGRRVAIPLDTVTRLEQVRSETVERVGSREVVQYRGAILPIVRLDRHLGAYGETDREVLEVIVYADHGRSVAIVVEEILDIVDGEAAVQSDIDDLGLLGSAVIGDRVTELLDVRAAILAADPAFYTSSAPLAELPTTGFDSPAFGFDGVSPNHLTEV</sequence>
<evidence type="ECO:0000256" key="7">
    <source>
        <dbReference type="ARBA" id="ARBA00023012"/>
    </source>
</evidence>
<dbReference type="GO" id="GO:0005886">
    <property type="term" value="C:plasma membrane"/>
    <property type="evidence" value="ECO:0007669"/>
    <property type="project" value="UniProtKB-SubCell"/>
</dbReference>
<dbReference type="Pfam" id="PF01627">
    <property type="entry name" value="Hpt"/>
    <property type="match status" value="1"/>
</dbReference>
<dbReference type="PROSITE" id="PS50109">
    <property type="entry name" value="HIS_KIN"/>
    <property type="match status" value="1"/>
</dbReference>
<feature type="compositionally biased region" description="Low complexity" evidence="9">
    <location>
        <begin position="153"/>
        <end position="162"/>
    </location>
</feature>
<feature type="compositionally biased region" description="Pro residues" evidence="9">
    <location>
        <begin position="142"/>
        <end position="152"/>
    </location>
</feature>
<dbReference type="PROSITE" id="PS50894">
    <property type="entry name" value="HPT"/>
    <property type="match status" value="1"/>
</dbReference>
<evidence type="ECO:0000256" key="4">
    <source>
        <dbReference type="ARBA" id="ARBA00022553"/>
    </source>
</evidence>
<dbReference type="GO" id="GO:0006935">
    <property type="term" value="P:chemotaxis"/>
    <property type="evidence" value="ECO:0007669"/>
    <property type="project" value="InterPro"/>
</dbReference>
<dbReference type="SMART" id="SM00387">
    <property type="entry name" value="HATPase_c"/>
    <property type="match status" value="1"/>
</dbReference>
<accession>A0A562IVB5</accession>
<dbReference type="EC" id="2.7.13.3" evidence="3"/>
<evidence type="ECO:0000259" key="12">
    <source>
        <dbReference type="PROSITE" id="PS50894"/>
    </source>
</evidence>
<comment type="caution">
    <text evidence="13">The sequence shown here is derived from an EMBL/GenBank/DDBJ whole genome shotgun (WGS) entry which is preliminary data.</text>
</comment>
<reference evidence="13 14" key="1">
    <citation type="submission" date="2019-07" db="EMBL/GenBank/DDBJ databases">
        <title>R&amp;d 2014.</title>
        <authorList>
            <person name="Klenk H.-P."/>
        </authorList>
    </citation>
    <scope>NUCLEOTIDE SEQUENCE [LARGE SCALE GENOMIC DNA]</scope>
    <source>
        <strain evidence="13 14">DSM 45764</strain>
    </source>
</reference>
<dbReference type="GO" id="GO:0000155">
    <property type="term" value="F:phosphorelay sensor kinase activity"/>
    <property type="evidence" value="ECO:0007669"/>
    <property type="project" value="InterPro"/>
</dbReference>
<dbReference type="AlphaFoldDB" id="A0A562IVB5"/>
<dbReference type="PRINTS" id="PR00344">
    <property type="entry name" value="BCTRLSENSOR"/>
</dbReference>
<dbReference type="InterPro" id="IPR003594">
    <property type="entry name" value="HATPase_dom"/>
</dbReference>
<dbReference type="InterPro" id="IPR036097">
    <property type="entry name" value="HisK_dim/P_sf"/>
</dbReference>
<comment type="catalytic activity">
    <reaction evidence="1">
        <text>ATP + protein L-histidine = ADP + protein N-phospho-L-histidine.</text>
        <dbReference type="EC" id="2.7.13.3"/>
    </reaction>
</comment>
<dbReference type="Gene3D" id="3.30.565.10">
    <property type="entry name" value="Histidine kinase-like ATPase, C-terminal domain"/>
    <property type="match status" value="1"/>
</dbReference>
<evidence type="ECO:0000256" key="8">
    <source>
        <dbReference type="PROSITE-ProRule" id="PRU00110"/>
    </source>
</evidence>
<evidence type="ECO:0000256" key="6">
    <source>
        <dbReference type="ARBA" id="ARBA00022777"/>
    </source>
</evidence>
<evidence type="ECO:0000256" key="1">
    <source>
        <dbReference type="ARBA" id="ARBA00000085"/>
    </source>
</evidence>
<keyword evidence="7" id="KW-0902">Two-component regulatory system</keyword>
<name>A0A562IVB5_9ACTN</name>
<dbReference type="InterPro" id="IPR004358">
    <property type="entry name" value="Sig_transdc_His_kin-like_C"/>
</dbReference>